<protein>
    <submittedName>
        <fullName evidence="1">Uncharacterized protein</fullName>
    </submittedName>
</protein>
<dbReference type="EMBL" id="GBRH01281319">
    <property type="protein sequence ID" value="JAD16576.1"/>
    <property type="molecule type" value="Transcribed_RNA"/>
</dbReference>
<sequence length="50" mass="5852">MVPMVLQLCHRRRGHVVVDHMEEPPLQCRLCHARATPLYSFRKLISIPIC</sequence>
<name>A0A0A8XRW1_ARUDO</name>
<dbReference type="AlphaFoldDB" id="A0A0A8XRW1"/>
<reference evidence="1" key="1">
    <citation type="submission" date="2014-09" db="EMBL/GenBank/DDBJ databases">
        <authorList>
            <person name="Magalhaes I.L.F."/>
            <person name="Oliveira U."/>
            <person name="Santos F.R."/>
            <person name="Vidigal T.H.D.A."/>
            <person name="Brescovit A.D."/>
            <person name="Santos A.J."/>
        </authorList>
    </citation>
    <scope>NUCLEOTIDE SEQUENCE</scope>
    <source>
        <tissue evidence="1">Shoot tissue taken approximately 20 cm above the soil surface</tissue>
    </source>
</reference>
<proteinExistence type="predicted"/>
<reference evidence="1" key="2">
    <citation type="journal article" date="2015" name="Data Brief">
        <title>Shoot transcriptome of the giant reed, Arundo donax.</title>
        <authorList>
            <person name="Barrero R.A."/>
            <person name="Guerrero F.D."/>
            <person name="Moolhuijzen P."/>
            <person name="Goolsby J.A."/>
            <person name="Tidwell J."/>
            <person name="Bellgard S.E."/>
            <person name="Bellgard M.I."/>
        </authorList>
    </citation>
    <scope>NUCLEOTIDE SEQUENCE</scope>
    <source>
        <tissue evidence="1">Shoot tissue taken approximately 20 cm above the soil surface</tissue>
    </source>
</reference>
<accession>A0A0A8XRW1</accession>
<organism evidence="1">
    <name type="scientific">Arundo donax</name>
    <name type="common">Giant reed</name>
    <name type="synonym">Donax arundinaceus</name>
    <dbReference type="NCBI Taxonomy" id="35708"/>
    <lineage>
        <taxon>Eukaryota</taxon>
        <taxon>Viridiplantae</taxon>
        <taxon>Streptophyta</taxon>
        <taxon>Embryophyta</taxon>
        <taxon>Tracheophyta</taxon>
        <taxon>Spermatophyta</taxon>
        <taxon>Magnoliopsida</taxon>
        <taxon>Liliopsida</taxon>
        <taxon>Poales</taxon>
        <taxon>Poaceae</taxon>
        <taxon>PACMAD clade</taxon>
        <taxon>Arundinoideae</taxon>
        <taxon>Arundineae</taxon>
        <taxon>Arundo</taxon>
    </lineage>
</organism>
<evidence type="ECO:0000313" key="1">
    <source>
        <dbReference type="EMBL" id="JAD16576.1"/>
    </source>
</evidence>